<protein>
    <submittedName>
        <fullName evidence="2">Uncharacterized protein</fullName>
    </submittedName>
</protein>
<feature type="region of interest" description="Disordered" evidence="1">
    <location>
        <begin position="1"/>
        <end position="122"/>
    </location>
</feature>
<feature type="compositionally biased region" description="Acidic residues" evidence="1">
    <location>
        <begin position="113"/>
        <end position="122"/>
    </location>
</feature>
<dbReference type="AlphaFoldDB" id="A0A645BA12"/>
<comment type="caution">
    <text evidence="2">The sequence shown here is derived from an EMBL/GenBank/DDBJ whole genome shotgun (WGS) entry which is preliminary data.</text>
</comment>
<dbReference type="EMBL" id="VSSQ01016803">
    <property type="protein sequence ID" value="MPM58514.1"/>
    <property type="molecule type" value="Genomic_DNA"/>
</dbReference>
<evidence type="ECO:0000313" key="2">
    <source>
        <dbReference type="EMBL" id="MPM58514.1"/>
    </source>
</evidence>
<organism evidence="2">
    <name type="scientific">bioreactor metagenome</name>
    <dbReference type="NCBI Taxonomy" id="1076179"/>
    <lineage>
        <taxon>unclassified sequences</taxon>
        <taxon>metagenomes</taxon>
        <taxon>ecological metagenomes</taxon>
    </lineage>
</organism>
<gene>
    <name evidence="2" type="ORF">SDC9_105345</name>
</gene>
<feature type="compositionally biased region" description="Basic and acidic residues" evidence="1">
    <location>
        <begin position="89"/>
        <end position="106"/>
    </location>
</feature>
<name>A0A645BA12_9ZZZZ</name>
<evidence type="ECO:0000256" key="1">
    <source>
        <dbReference type="SAM" id="MobiDB-lite"/>
    </source>
</evidence>
<proteinExistence type="predicted"/>
<reference evidence="2" key="1">
    <citation type="submission" date="2019-08" db="EMBL/GenBank/DDBJ databases">
        <authorList>
            <person name="Kucharzyk K."/>
            <person name="Murdoch R.W."/>
            <person name="Higgins S."/>
            <person name="Loffler F."/>
        </authorList>
    </citation>
    <scope>NUCLEOTIDE SEQUENCE</scope>
</reference>
<feature type="compositionally biased region" description="Basic and acidic residues" evidence="1">
    <location>
        <begin position="16"/>
        <end position="73"/>
    </location>
</feature>
<sequence>MGAEPPEAGHHAQNRIGHEDLDQADLDAGHVVDQHQGRAVVTERLEHSVDDPDRAEDDHPAVGPDDGRGQQRGDRHRHQQALEPAVRAGQEERNGIRQHRAEDRNLQAHQEGVEDDLPVIRV</sequence>
<accession>A0A645BA12</accession>